<dbReference type="Pfam" id="PF13439">
    <property type="entry name" value="Glyco_transf_4"/>
    <property type="match status" value="1"/>
</dbReference>
<proteinExistence type="predicted"/>
<dbReference type="SUPFAM" id="SSF53756">
    <property type="entry name" value="UDP-Glycosyltransferase/glycogen phosphorylase"/>
    <property type="match status" value="1"/>
</dbReference>
<evidence type="ECO:0000313" key="2">
    <source>
        <dbReference type="EMBL" id="VAV85704.1"/>
    </source>
</evidence>
<dbReference type="EMBL" id="UOEA01000096">
    <property type="protein sequence ID" value="VAV85704.1"/>
    <property type="molecule type" value="Genomic_DNA"/>
</dbReference>
<gene>
    <name evidence="2" type="ORF">MNBD_DELTA01-1785</name>
</gene>
<accession>A0A3B0QVX5</accession>
<dbReference type="PANTHER" id="PTHR12526:SF600">
    <property type="entry name" value="GLYCOSYL TRANSFERASE GROUP 1"/>
    <property type="match status" value="1"/>
</dbReference>
<dbReference type="Gene3D" id="3.40.50.2000">
    <property type="entry name" value="Glycogen Phosphorylase B"/>
    <property type="match status" value="2"/>
</dbReference>
<name>A0A3B0QVX5_9ZZZZ</name>
<dbReference type="AlphaFoldDB" id="A0A3B0QVX5"/>
<organism evidence="2">
    <name type="scientific">hydrothermal vent metagenome</name>
    <dbReference type="NCBI Taxonomy" id="652676"/>
    <lineage>
        <taxon>unclassified sequences</taxon>
        <taxon>metagenomes</taxon>
        <taxon>ecological metagenomes</taxon>
    </lineage>
</organism>
<sequence>MNILFLTHMLPYPPTDGARIRSFNLLKTLARHHEVSLVSFISETTRQEDIEELRGFVHDLQTVFRPQKYAVKDLLRGVCTSEPFTIINYRSGEMAEVVGRKLDEGIDAVHCEHLNMAQYAPTGRGLKRIIDMHNVESEIMRRYGEKASDPLKAIYSKMTAKKLARYEREVLGGFDLCTAVSVRDADHMRAFCSNTVVVDNGVDLDTFTRRKNTVNEPRLVYTGWMKYHANNDAAKFFCAEILPVIKKDMPEVTVDIVGKEPSDEVLKLGEINGVNVTGAVPDIRPFINGAAVYIVPLRVGGGTRLKILEAMATGIPIVSTSVGCEGIGLTDGEDILIADTPEEFARQTLRLLGDGSLRERLAVKARKLVEERFSWKMIGEKLLDSYNSLSAGESYKEISL</sequence>
<evidence type="ECO:0000259" key="1">
    <source>
        <dbReference type="Pfam" id="PF13439"/>
    </source>
</evidence>
<dbReference type="CDD" id="cd03801">
    <property type="entry name" value="GT4_PimA-like"/>
    <property type="match status" value="1"/>
</dbReference>
<protein>
    <submittedName>
        <fullName evidence="2">Glycosyl transferase, group 1</fullName>
    </submittedName>
</protein>
<reference evidence="2" key="1">
    <citation type="submission" date="2018-06" db="EMBL/GenBank/DDBJ databases">
        <authorList>
            <person name="Zhirakovskaya E."/>
        </authorList>
    </citation>
    <scope>NUCLEOTIDE SEQUENCE</scope>
</reference>
<dbReference type="InterPro" id="IPR028098">
    <property type="entry name" value="Glyco_trans_4-like_N"/>
</dbReference>
<keyword evidence="2" id="KW-0808">Transferase</keyword>
<dbReference type="Pfam" id="PF13692">
    <property type="entry name" value="Glyco_trans_1_4"/>
    <property type="match status" value="1"/>
</dbReference>
<dbReference type="PANTHER" id="PTHR12526">
    <property type="entry name" value="GLYCOSYLTRANSFERASE"/>
    <property type="match status" value="1"/>
</dbReference>
<feature type="domain" description="Glycosyltransferase subfamily 4-like N-terminal" evidence="1">
    <location>
        <begin position="17"/>
        <end position="205"/>
    </location>
</feature>
<dbReference type="GO" id="GO:0016757">
    <property type="term" value="F:glycosyltransferase activity"/>
    <property type="evidence" value="ECO:0007669"/>
    <property type="project" value="TreeGrafter"/>
</dbReference>